<dbReference type="EMBL" id="JACBAZ010000001">
    <property type="protein sequence ID" value="NWK54809.1"/>
    <property type="molecule type" value="Genomic_DNA"/>
</dbReference>
<dbReference type="Proteomes" id="UP000557872">
    <property type="component" value="Unassembled WGS sequence"/>
</dbReference>
<evidence type="ECO:0008006" key="5">
    <source>
        <dbReference type="Google" id="ProtNLM"/>
    </source>
</evidence>
<evidence type="ECO:0000313" key="4">
    <source>
        <dbReference type="Proteomes" id="UP000557872"/>
    </source>
</evidence>
<dbReference type="AlphaFoldDB" id="A0A851GCA5"/>
<gene>
    <name evidence="3" type="ORF">HW115_04265</name>
</gene>
<organism evidence="3 4">
    <name type="scientific">Oceaniferula marina</name>
    <dbReference type="NCBI Taxonomy" id="2748318"/>
    <lineage>
        <taxon>Bacteria</taxon>
        <taxon>Pseudomonadati</taxon>
        <taxon>Verrucomicrobiota</taxon>
        <taxon>Verrucomicrobiia</taxon>
        <taxon>Verrucomicrobiales</taxon>
        <taxon>Verrucomicrobiaceae</taxon>
        <taxon>Oceaniferula</taxon>
    </lineage>
</organism>
<evidence type="ECO:0000256" key="1">
    <source>
        <dbReference type="SAM" id="MobiDB-lite"/>
    </source>
</evidence>
<reference evidence="3 4" key="1">
    <citation type="submission" date="2020-07" db="EMBL/GenBank/DDBJ databases">
        <title>Roseicoccus Jingziensis gen. nov., sp. nov., isolated from coastal seawater.</title>
        <authorList>
            <person name="Feng X."/>
        </authorList>
    </citation>
    <scope>NUCLEOTIDE SEQUENCE [LARGE SCALE GENOMIC DNA]</scope>
    <source>
        <strain evidence="3 4">N1E253</strain>
    </source>
</reference>
<feature type="region of interest" description="Disordered" evidence="1">
    <location>
        <begin position="142"/>
        <end position="169"/>
    </location>
</feature>
<evidence type="ECO:0000256" key="2">
    <source>
        <dbReference type="SAM" id="Phobius"/>
    </source>
</evidence>
<keyword evidence="2" id="KW-1133">Transmembrane helix</keyword>
<sequence length="461" mass="51273">MRGKTSRQRRRKQVLIKLFGLIACVFLVVVLLVGWLVNRMISESFLESQIESSLTCKASIGKLELSLLRSPARITLHDLALSGLPDDRKAKDARVEVDQVDLDVSLWSLMRKHVDISRMTVRGANVVGTVYEEGGASLEALFESPDKEERPGTSGKARRRKEDSPEKSGGFNVFDHDDFVASLGGFFMHDCRFDLTLEQSGLRVRGSSLNVSLGRLTIDPKRLQDTDTAELEMSVNVRLDSVKGWHYGNLDISGKAKARLFNPQSGDLEPDVLGHFDLADSSWLNTRIPVISEAWEEMNRLKKIGIEIDPLPEKAVFGRSEAVAAHYHRGKITVLQDLSLWVSDWEVAMIDGSWVHTETNQHVIEAELLASKPASAKLYGLIASGLDYLPEDIRAMVGKDMKKQLFRGDRFLVRVKSKETLSDPKIRLVDGIPDFAKSAEEAGKKLIKEKAGGLLKGLLGD</sequence>
<dbReference type="RefSeq" id="WP_178931313.1">
    <property type="nucleotide sequence ID" value="NZ_JACBAZ010000001.1"/>
</dbReference>
<keyword evidence="2" id="KW-0812">Transmembrane</keyword>
<accession>A0A851GCA5</accession>
<dbReference type="InterPro" id="IPR052894">
    <property type="entry name" value="AsmA-related"/>
</dbReference>
<dbReference type="PANTHER" id="PTHR30441">
    <property type="entry name" value="DUF748 DOMAIN-CONTAINING PROTEIN"/>
    <property type="match status" value="1"/>
</dbReference>
<dbReference type="GO" id="GO:0005886">
    <property type="term" value="C:plasma membrane"/>
    <property type="evidence" value="ECO:0007669"/>
    <property type="project" value="TreeGrafter"/>
</dbReference>
<dbReference type="GO" id="GO:0090313">
    <property type="term" value="P:regulation of protein targeting to membrane"/>
    <property type="evidence" value="ECO:0007669"/>
    <property type="project" value="TreeGrafter"/>
</dbReference>
<keyword evidence="4" id="KW-1185">Reference proteome</keyword>
<feature type="transmembrane region" description="Helical" evidence="2">
    <location>
        <begin position="14"/>
        <end position="37"/>
    </location>
</feature>
<dbReference type="PANTHER" id="PTHR30441:SF4">
    <property type="entry name" value="PROTEIN ASMA"/>
    <property type="match status" value="1"/>
</dbReference>
<evidence type="ECO:0000313" key="3">
    <source>
        <dbReference type="EMBL" id="NWK54809.1"/>
    </source>
</evidence>
<comment type="caution">
    <text evidence="3">The sequence shown here is derived from an EMBL/GenBank/DDBJ whole genome shotgun (WGS) entry which is preliminary data.</text>
</comment>
<keyword evidence="2" id="KW-0472">Membrane</keyword>
<protein>
    <recommendedName>
        <fullName evidence="5">AsmA-like C-terminal domain-containing protein</fullName>
    </recommendedName>
</protein>
<proteinExistence type="predicted"/>
<name>A0A851GCA5_9BACT</name>